<dbReference type="AlphaFoldDB" id="A0A1J5Q7J2"/>
<name>A0A1J5Q7J2_9ZZZZ</name>
<evidence type="ECO:0000313" key="1">
    <source>
        <dbReference type="EMBL" id="OIQ71909.1"/>
    </source>
</evidence>
<reference evidence="1" key="1">
    <citation type="submission" date="2016-10" db="EMBL/GenBank/DDBJ databases">
        <title>Sequence of Gallionella enrichment culture.</title>
        <authorList>
            <person name="Poehlein A."/>
            <person name="Muehling M."/>
            <person name="Daniel R."/>
        </authorList>
    </citation>
    <scope>NUCLEOTIDE SEQUENCE</scope>
</reference>
<accession>A0A1J5Q7J2</accession>
<proteinExistence type="predicted"/>
<organism evidence="1">
    <name type="scientific">mine drainage metagenome</name>
    <dbReference type="NCBI Taxonomy" id="410659"/>
    <lineage>
        <taxon>unclassified sequences</taxon>
        <taxon>metagenomes</taxon>
        <taxon>ecological metagenomes</taxon>
    </lineage>
</organism>
<dbReference type="EMBL" id="MLJW01003505">
    <property type="protein sequence ID" value="OIQ71909.1"/>
    <property type="molecule type" value="Genomic_DNA"/>
</dbReference>
<comment type="caution">
    <text evidence="1">The sequence shown here is derived from an EMBL/GenBank/DDBJ whole genome shotgun (WGS) entry which is preliminary data.</text>
</comment>
<protein>
    <submittedName>
        <fullName evidence="1">Uncharacterized protein</fullName>
    </submittedName>
</protein>
<gene>
    <name evidence="1" type="ORF">GALL_464720</name>
</gene>
<sequence>MKNNERLASLLDGRNLTQLSDIEQRRAVNVFLGLDRGVNARYEVGTRTRFVTSIDDAGEEFGEIVFSADVYPGGNLVNPNASLSLNGAAAHELAHYYRWLNKSELPHGQLTHVDEALTSLEAALRYSGILSANDIQGLISDALHRLRLHVVELAPAQPVGDQA</sequence>